<dbReference type="SMART" id="SM00651">
    <property type="entry name" value="Sm"/>
    <property type="match status" value="1"/>
</dbReference>
<proteinExistence type="inferred from homology"/>
<keyword evidence="2 6" id="KW-0963">Cytoplasm</keyword>
<dbReference type="GO" id="GO:0006397">
    <property type="term" value="P:mRNA processing"/>
    <property type="evidence" value="ECO:0007669"/>
    <property type="project" value="UniProtKB-UniRule"/>
</dbReference>
<comment type="function">
    <text evidence="6">Probably involved with other LSm subunits in the general process of degradation of mRNAs.</text>
</comment>
<dbReference type="GO" id="GO:0000290">
    <property type="term" value="P:deadenylation-dependent decapping of nuclear-transcribed mRNA"/>
    <property type="evidence" value="ECO:0007669"/>
    <property type="project" value="TreeGrafter"/>
</dbReference>
<dbReference type="GO" id="GO:0003729">
    <property type="term" value="F:mRNA binding"/>
    <property type="evidence" value="ECO:0007669"/>
    <property type="project" value="TreeGrafter"/>
</dbReference>
<dbReference type="PANTHER" id="PTHR15588:SF8">
    <property type="entry name" value="U6 SNRNA-ASSOCIATED SM-LIKE PROTEIN LSM1"/>
    <property type="match status" value="1"/>
</dbReference>
<comment type="caution">
    <text evidence="7">The sequence shown here is derived from an EMBL/GenBank/DDBJ whole genome shotgun (WGS) entry which is preliminary data.</text>
</comment>
<protein>
    <recommendedName>
        <fullName evidence="6">U6 snRNA-associated Sm-like protein LSm1</fullName>
    </recommendedName>
</protein>
<dbReference type="Pfam" id="PF01423">
    <property type="entry name" value="LSM"/>
    <property type="match status" value="1"/>
</dbReference>
<dbReference type="InterPro" id="IPR034104">
    <property type="entry name" value="Lsm1"/>
</dbReference>
<dbReference type="GO" id="GO:0000932">
    <property type="term" value="C:P-body"/>
    <property type="evidence" value="ECO:0007669"/>
    <property type="project" value="UniProtKB-SubCell"/>
</dbReference>
<comment type="subunit">
    <text evidence="6">LSm subunits form a heteromer with a donut shape.</text>
</comment>
<dbReference type="InterPro" id="IPR001163">
    <property type="entry name" value="Sm_dom_euk/arc"/>
</dbReference>
<name>A0A1D3CX81_9EIME</name>
<dbReference type="AlphaFoldDB" id="A0A1D3CX81"/>
<dbReference type="VEuPathDB" id="ToxoDB:LOC34622969"/>
<dbReference type="InterPro" id="IPR044642">
    <property type="entry name" value="PTHR15588"/>
</dbReference>
<reference evidence="7 8" key="1">
    <citation type="journal article" date="2016" name="BMC Genomics">
        <title>Comparative genomics reveals Cyclospora cayetanensis possesses coccidia-like metabolism and invasion components but unique surface antigens.</title>
        <authorList>
            <person name="Liu S."/>
            <person name="Wang L."/>
            <person name="Zheng H."/>
            <person name="Xu Z."/>
            <person name="Roellig D.M."/>
            <person name="Li N."/>
            <person name="Frace M.A."/>
            <person name="Tang K."/>
            <person name="Arrowood M.J."/>
            <person name="Moss D.M."/>
            <person name="Zhang L."/>
            <person name="Feng Y."/>
            <person name="Xiao L."/>
        </authorList>
    </citation>
    <scope>NUCLEOTIDE SEQUENCE [LARGE SCALE GENOMIC DNA]</scope>
    <source>
        <strain evidence="7 8">CHN_HEN01</strain>
    </source>
</reference>
<dbReference type="PANTHER" id="PTHR15588">
    <property type="entry name" value="LSM1"/>
    <property type="match status" value="1"/>
</dbReference>
<evidence type="ECO:0000256" key="3">
    <source>
        <dbReference type="ARBA" id="ARBA00022664"/>
    </source>
</evidence>
<dbReference type="GeneID" id="34622969"/>
<dbReference type="SUPFAM" id="SSF50182">
    <property type="entry name" value="Sm-like ribonucleoproteins"/>
    <property type="match status" value="1"/>
</dbReference>
<gene>
    <name evidence="6" type="primary">LSM1</name>
    <name evidence="7" type="ORF">cyc_06904</name>
</gene>
<evidence type="ECO:0000256" key="1">
    <source>
        <dbReference type="ARBA" id="ARBA00006850"/>
    </source>
</evidence>
<dbReference type="PROSITE" id="PS52002">
    <property type="entry name" value="SM"/>
    <property type="match status" value="1"/>
</dbReference>
<evidence type="ECO:0000256" key="5">
    <source>
        <dbReference type="ARBA" id="ARBA00023274"/>
    </source>
</evidence>
<dbReference type="InterPro" id="IPR010920">
    <property type="entry name" value="LSM_dom_sf"/>
</dbReference>
<comment type="subcellular location">
    <subcellularLocation>
        <location evidence="6">Cytoplasm</location>
    </subcellularLocation>
    <subcellularLocation>
        <location evidence="6">Cytoplasm</location>
        <location evidence="6">P-body</location>
    </subcellularLocation>
</comment>
<evidence type="ECO:0000313" key="7">
    <source>
        <dbReference type="EMBL" id="OEH75797.1"/>
    </source>
</evidence>
<keyword evidence="3 6" id="KW-0507">mRNA processing</keyword>
<comment type="similarity">
    <text evidence="1 6">Belongs to the snRNP Sm proteins family.</text>
</comment>
<dbReference type="GO" id="GO:1990904">
    <property type="term" value="C:ribonucleoprotein complex"/>
    <property type="evidence" value="ECO:0007669"/>
    <property type="project" value="UniProtKB-KW"/>
</dbReference>
<keyword evidence="4 6" id="KW-0694">RNA-binding</keyword>
<dbReference type="EMBL" id="JROU02001630">
    <property type="protein sequence ID" value="OEH75797.1"/>
    <property type="molecule type" value="Genomic_DNA"/>
</dbReference>
<evidence type="ECO:0000313" key="8">
    <source>
        <dbReference type="Proteomes" id="UP000095192"/>
    </source>
</evidence>
<evidence type="ECO:0000256" key="4">
    <source>
        <dbReference type="ARBA" id="ARBA00022884"/>
    </source>
</evidence>
<accession>A0A1D3CX81</accession>
<dbReference type="Gene3D" id="2.30.30.100">
    <property type="match status" value="1"/>
</dbReference>
<organism evidence="7 8">
    <name type="scientific">Cyclospora cayetanensis</name>
    <dbReference type="NCBI Taxonomy" id="88456"/>
    <lineage>
        <taxon>Eukaryota</taxon>
        <taxon>Sar</taxon>
        <taxon>Alveolata</taxon>
        <taxon>Apicomplexa</taxon>
        <taxon>Conoidasida</taxon>
        <taxon>Coccidia</taxon>
        <taxon>Eucoccidiorida</taxon>
        <taxon>Eimeriorina</taxon>
        <taxon>Eimeriidae</taxon>
        <taxon>Cyclospora</taxon>
    </lineage>
</organism>
<keyword evidence="5 6" id="KW-0687">Ribonucleoprotein</keyword>
<sequence>MDPEIEFSQHFADQQHQVATPGSMMAEHYDDVQPSSAPNWITSLEEELDQKILVILRDGKKLIGILRTFDQFGNLMLERCVQRIIVGTYYADVYQGVMIIRGENILLFGAIDESKPNPLTSRPLWEVLELHEEQERREMQRRRTLRQLGDYNYGYDLPDD</sequence>
<dbReference type="Proteomes" id="UP000095192">
    <property type="component" value="Unassembled WGS sequence"/>
</dbReference>
<evidence type="ECO:0000256" key="2">
    <source>
        <dbReference type="ARBA" id="ARBA00022490"/>
    </source>
</evidence>
<dbReference type="GO" id="GO:1990726">
    <property type="term" value="C:Lsm1-7-Pat1 complex"/>
    <property type="evidence" value="ECO:0007669"/>
    <property type="project" value="TreeGrafter"/>
</dbReference>
<evidence type="ECO:0000256" key="6">
    <source>
        <dbReference type="RuleBase" id="RU365047"/>
    </source>
</evidence>
<dbReference type="CDD" id="cd01728">
    <property type="entry name" value="LSm1"/>
    <property type="match status" value="1"/>
</dbReference>
<dbReference type="OrthoDB" id="422364at2759"/>
<dbReference type="InterPro" id="IPR047575">
    <property type="entry name" value="Sm"/>
</dbReference>
<dbReference type="VEuPathDB" id="ToxoDB:cyc_06904"/>
<keyword evidence="8" id="KW-1185">Reference proteome</keyword>